<keyword evidence="2" id="KW-0238">DNA-binding</keyword>
<keyword evidence="6" id="KW-1185">Reference proteome</keyword>
<dbReference type="InterPro" id="IPR050204">
    <property type="entry name" value="AraC_XylS_family_regulators"/>
</dbReference>
<proteinExistence type="predicted"/>
<evidence type="ECO:0000256" key="1">
    <source>
        <dbReference type="ARBA" id="ARBA00023015"/>
    </source>
</evidence>
<dbReference type="InterPro" id="IPR009057">
    <property type="entry name" value="Homeodomain-like_sf"/>
</dbReference>
<dbReference type="RefSeq" id="WP_300960817.1">
    <property type="nucleotide sequence ID" value="NZ_JAUHJR010000004.1"/>
</dbReference>
<dbReference type="SMART" id="SM00342">
    <property type="entry name" value="HTH_ARAC"/>
    <property type="match status" value="1"/>
</dbReference>
<dbReference type="EMBL" id="JAUHJR010000004">
    <property type="protein sequence ID" value="MDN4161872.1"/>
    <property type="molecule type" value="Genomic_DNA"/>
</dbReference>
<protein>
    <submittedName>
        <fullName evidence="5">AraC family transcriptional regulator</fullName>
    </submittedName>
</protein>
<evidence type="ECO:0000313" key="5">
    <source>
        <dbReference type="EMBL" id="MDN4161872.1"/>
    </source>
</evidence>
<dbReference type="InterPro" id="IPR018060">
    <property type="entry name" value="HTH_AraC"/>
</dbReference>
<dbReference type="Proteomes" id="UP001168537">
    <property type="component" value="Unassembled WGS sequence"/>
</dbReference>
<comment type="caution">
    <text evidence="5">The sequence shown here is derived from an EMBL/GenBank/DDBJ whole genome shotgun (WGS) entry which is preliminary data.</text>
</comment>
<evidence type="ECO:0000256" key="2">
    <source>
        <dbReference type="ARBA" id="ARBA00023125"/>
    </source>
</evidence>
<keyword evidence="3" id="KW-0804">Transcription</keyword>
<organism evidence="5 6">
    <name type="scientific">Nocardioides abyssi</name>
    <dbReference type="NCBI Taxonomy" id="3058370"/>
    <lineage>
        <taxon>Bacteria</taxon>
        <taxon>Bacillati</taxon>
        <taxon>Actinomycetota</taxon>
        <taxon>Actinomycetes</taxon>
        <taxon>Propionibacteriales</taxon>
        <taxon>Nocardioidaceae</taxon>
        <taxon>Nocardioides</taxon>
    </lineage>
</organism>
<evidence type="ECO:0000256" key="3">
    <source>
        <dbReference type="ARBA" id="ARBA00023163"/>
    </source>
</evidence>
<dbReference type="Pfam" id="PF12833">
    <property type="entry name" value="HTH_18"/>
    <property type="match status" value="1"/>
</dbReference>
<name>A0ABT8EUL6_9ACTN</name>
<dbReference type="PANTHER" id="PTHR46796">
    <property type="entry name" value="HTH-TYPE TRANSCRIPTIONAL ACTIVATOR RHAS-RELATED"/>
    <property type="match status" value="1"/>
</dbReference>
<gene>
    <name evidence="5" type="ORF">QWY29_10960</name>
</gene>
<dbReference type="SUPFAM" id="SSF46689">
    <property type="entry name" value="Homeodomain-like"/>
    <property type="match status" value="1"/>
</dbReference>
<evidence type="ECO:0000259" key="4">
    <source>
        <dbReference type="PROSITE" id="PS01124"/>
    </source>
</evidence>
<sequence length="264" mass="27878">MPVPRALEPYVASLAAYDVVLPGPGTHRGLPSTTLTLVLPADEPLDVAWAHDAGSRVVAWSSVSGLHTTPALIRHTGTQRGVQLALAPLGARALLGLPAGDLAGRLLTLDDLGRLAPALRHLPERLAATPASGWTALVATALTDRLRQRDPVGPRAEVGRALALLTRGVPVAATADDVGYSRRHLGTLVRAETGLSPKQLHRLGRFERSRGLLGRRRLADVAAACGYADQAHLTREWAALAGCSPSTWIAEELPFVQDQPADHG</sequence>
<accession>A0ABT8EUL6</accession>
<evidence type="ECO:0000313" key="6">
    <source>
        <dbReference type="Proteomes" id="UP001168537"/>
    </source>
</evidence>
<keyword evidence="1" id="KW-0805">Transcription regulation</keyword>
<reference evidence="5" key="1">
    <citation type="submission" date="2023-06" db="EMBL/GenBank/DDBJ databases">
        <title>Draft genome sequence of Nocardioides sp. SOB72.</title>
        <authorList>
            <person name="Zhang G."/>
        </authorList>
    </citation>
    <scope>NUCLEOTIDE SEQUENCE</scope>
    <source>
        <strain evidence="5">SOB72</strain>
    </source>
</reference>
<dbReference type="Gene3D" id="1.10.10.60">
    <property type="entry name" value="Homeodomain-like"/>
    <property type="match status" value="1"/>
</dbReference>
<feature type="domain" description="HTH araC/xylS-type" evidence="4">
    <location>
        <begin position="165"/>
        <end position="251"/>
    </location>
</feature>
<dbReference type="PANTHER" id="PTHR46796:SF15">
    <property type="entry name" value="BLL1074 PROTEIN"/>
    <property type="match status" value="1"/>
</dbReference>
<dbReference type="PROSITE" id="PS01124">
    <property type="entry name" value="HTH_ARAC_FAMILY_2"/>
    <property type="match status" value="1"/>
</dbReference>